<dbReference type="RefSeq" id="WP_231588083.1">
    <property type="nucleotide sequence ID" value="NZ_CP009501.1"/>
</dbReference>
<evidence type="ECO:0000256" key="1">
    <source>
        <dbReference type="SAM" id="Phobius"/>
    </source>
</evidence>
<dbReference type="GeneID" id="75279283"/>
<reference evidence="2 3" key="1">
    <citation type="submission" date="2014-07" db="EMBL/GenBank/DDBJ databases">
        <title>Methanogenic archaea and the global carbon cycle.</title>
        <authorList>
            <person name="Henriksen J.R."/>
            <person name="Luke J."/>
            <person name="Reinhart S."/>
            <person name="Benedict M.N."/>
            <person name="Youngblut N.D."/>
            <person name="Metcalf M.E."/>
            <person name="Whitaker R.J."/>
            <person name="Metcalf W.W."/>
        </authorList>
    </citation>
    <scope>NUCLEOTIDE SEQUENCE [LARGE SCALE GENOMIC DNA]</scope>
    <source>
        <strain evidence="3">ATCC 43570 / DSM 1825 / OCM 12 / VKM B-1830 / TM-1</strain>
    </source>
</reference>
<keyword evidence="1" id="KW-0472">Membrane</keyword>
<proteinExistence type="predicted"/>
<evidence type="ECO:0008006" key="4">
    <source>
        <dbReference type="Google" id="ProtNLM"/>
    </source>
</evidence>
<feature type="transmembrane region" description="Helical" evidence="1">
    <location>
        <begin position="53"/>
        <end position="72"/>
    </location>
</feature>
<dbReference type="AlphaFoldDB" id="A0A0E3H9C9"/>
<evidence type="ECO:0000313" key="3">
    <source>
        <dbReference type="Proteomes" id="UP000066529"/>
    </source>
</evidence>
<feature type="transmembrane region" description="Helical" evidence="1">
    <location>
        <begin position="78"/>
        <end position="99"/>
    </location>
</feature>
<dbReference type="KEGG" id="mthr:MSTHT_2126"/>
<gene>
    <name evidence="2" type="ORF">MSTHT_2126</name>
</gene>
<feature type="transmembrane region" description="Helical" evidence="1">
    <location>
        <begin position="111"/>
        <end position="129"/>
    </location>
</feature>
<dbReference type="Proteomes" id="UP000066529">
    <property type="component" value="Chromosome"/>
</dbReference>
<keyword evidence="1" id="KW-0812">Transmembrane</keyword>
<protein>
    <recommendedName>
        <fullName evidence="4">Cytochrome b561 domain-containing protein</fullName>
    </recommendedName>
</protein>
<dbReference type="HOGENOM" id="CLU_151707_0_0_2"/>
<organism evidence="2 3">
    <name type="scientific">Methanosarcina thermophila (strain ATCC 43570 / DSM 1825 / OCM 12 / VKM B-1830 / TM-1)</name>
    <dbReference type="NCBI Taxonomy" id="523844"/>
    <lineage>
        <taxon>Archaea</taxon>
        <taxon>Methanobacteriati</taxon>
        <taxon>Methanobacteriota</taxon>
        <taxon>Stenosarchaea group</taxon>
        <taxon>Methanomicrobia</taxon>
        <taxon>Methanosarcinales</taxon>
        <taxon>Methanosarcinaceae</taxon>
        <taxon>Methanosarcina</taxon>
    </lineage>
</organism>
<dbReference type="EMBL" id="CP009501">
    <property type="protein sequence ID" value="AKB13884.1"/>
    <property type="molecule type" value="Genomic_DNA"/>
</dbReference>
<accession>A0A0E3H9C9</accession>
<sequence length="152" mass="17053">MVMGVGINQLREISLGLQASTLLTYIFGFTALKLSRLKKDGILRHGKINTAGYTLGALSLLFMLYSGIRLIIARAAPLIMYIHGFLGIITLALSSLFVANRWSWKTVRNMRILLVLFLSTFSGGVYMFSKFYKRDALAKKRSIKKKLAAKRC</sequence>
<evidence type="ECO:0000313" key="2">
    <source>
        <dbReference type="EMBL" id="AKB13884.1"/>
    </source>
</evidence>
<name>A0A0E3H9C9_METTT</name>
<keyword evidence="1" id="KW-1133">Transmembrane helix</keyword>
<dbReference type="PATRIC" id="fig|523844.20.peg.2618"/>
<feature type="transmembrane region" description="Helical" evidence="1">
    <location>
        <begin position="13"/>
        <end position="32"/>
    </location>
</feature>